<sequence>MIEPQGLAFKNSIKATGTDYSQNKDQTGKIELVGVKIWMGSRKVQDARKLSSMLTTPFDILFEMLLPPIYVASRTHGGYDTPGNATRTCLDCFEEGI</sequence>
<evidence type="ECO:0000313" key="2">
    <source>
        <dbReference type="Proteomes" id="UP000017559"/>
    </source>
</evidence>
<dbReference type="KEGG" id="mrr:Moror_11796"/>
<accession>V2WRW3</accession>
<evidence type="ECO:0000313" key="1">
    <source>
        <dbReference type="EMBL" id="ESK82970.1"/>
    </source>
</evidence>
<dbReference type="EMBL" id="AWSO01001720">
    <property type="protein sequence ID" value="ESK82970.1"/>
    <property type="molecule type" value="Genomic_DNA"/>
</dbReference>
<organism evidence="1 2">
    <name type="scientific">Moniliophthora roreri (strain MCA 2997)</name>
    <name type="common">Cocoa frosty pod rot fungus</name>
    <name type="synonym">Crinipellis roreri</name>
    <dbReference type="NCBI Taxonomy" id="1381753"/>
    <lineage>
        <taxon>Eukaryota</taxon>
        <taxon>Fungi</taxon>
        <taxon>Dikarya</taxon>
        <taxon>Basidiomycota</taxon>
        <taxon>Agaricomycotina</taxon>
        <taxon>Agaricomycetes</taxon>
        <taxon>Agaricomycetidae</taxon>
        <taxon>Agaricales</taxon>
        <taxon>Marasmiineae</taxon>
        <taxon>Marasmiaceae</taxon>
        <taxon>Moniliophthora</taxon>
    </lineage>
</organism>
<keyword evidence="2" id="KW-1185">Reference proteome</keyword>
<comment type="caution">
    <text evidence="1">The sequence shown here is derived from an EMBL/GenBank/DDBJ whole genome shotgun (WGS) entry which is preliminary data.</text>
</comment>
<gene>
    <name evidence="1" type="ORF">Moror_11796</name>
</gene>
<dbReference type="AlphaFoldDB" id="V2WRW3"/>
<name>V2WRW3_MONRO</name>
<proteinExistence type="predicted"/>
<reference evidence="1 2" key="1">
    <citation type="journal article" date="2014" name="BMC Genomics">
        <title>Genome and secretome analysis of the hemibiotrophic fungal pathogen, Moniliophthora roreri, which causes frosty pod rot disease of cacao: mechanisms of the biotrophic and necrotrophic phases.</title>
        <authorList>
            <person name="Meinhardt L.W."/>
            <person name="Costa G.G.L."/>
            <person name="Thomazella D.P.T."/>
            <person name="Teixeira P.J.P.L."/>
            <person name="Carazzolle M.F."/>
            <person name="Schuster S.C."/>
            <person name="Carlson J.E."/>
            <person name="Guiltinan M.J."/>
            <person name="Mieczkowski P."/>
            <person name="Farmer A."/>
            <person name="Ramaraj T."/>
            <person name="Crozier J."/>
            <person name="Davis R.E."/>
            <person name="Shao J."/>
            <person name="Melnick R.L."/>
            <person name="Pereira G.A.G."/>
            <person name="Bailey B.A."/>
        </authorList>
    </citation>
    <scope>NUCLEOTIDE SEQUENCE [LARGE SCALE GENOMIC DNA]</scope>
    <source>
        <strain evidence="1 2">MCA 2997</strain>
    </source>
</reference>
<protein>
    <submittedName>
        <fullName evidence="1">Uncharacterized protein</fullName>
    </submittedName>
</protein>
<dbReference type="Proteomes" id="UP000017559">
    <property type="component" value="Unassembled WGS sequence"/>
</dbReference>
<dbReference type="HOGENOM" id="CLU_2347202_0_0_1"/>